<reference evidence="5" key="1">
    <citation type="submission" date="2022-08" db="EMBL/GenBank/DDBJ databases">
        <authorList>
            <person name="Volokhov D.V."/>
            <person name="Furtak V.A."/>
            <person name="Zagorodnyaya T.A."/>
        </authorList>
    </citation>
    <scope>NUCLEOTIDE SEQUENCE</scope>
    <source>
        <strain evidence="5">CSL10203-ORH2</strain>
    </source>
</reference>
<dbReference type="Gene3D" id="3.40.50.10420">
    <property type="entry name" value="NagB/RpiA/CoA transferase-like"/>
    <property type="match status" value="1"/>
</dbReference>
<keyword evidence="5" id="KW-0436">Ligase</keyword>
<reference evidence="5" key="2">
    <citation type="journal article" date="2023" name="Curr. Microbiol.">
        <title>Neisseria montereyensis sp. nov., Isolated from Oropharynx of California Sea Lion (Zalophus californianus): Genomic, Phylogenetic, and Phenotypic Study.</title>
        <authorList>
            <person name="Volokhov D.V."/>
            <person name="Zagorodnyaya T.A."/>
            <person name="Furtak V.A."/>
            <person name="Nattanmai G."/>
            <person name="Randall L."/>
            <person name="Jose S."/>
            <person name="Gao Y."/>
            <person name="Gulland F.M."/>
            <person name="Eisenberg T."/>
            <person name="Delmonte P."/>
            <person name="Blom J."/>
            <person name="Mitchell K.K."/>
        </authorList>
    </citation>
    <scope>NUCLEOTIDE SEQUENCE</scope>
    <source>
        <strain evidence="5">CSL10203-ORH2</strain>
    </source>
</reference>
<comment type="catalytic activity">
    <reaction evidence="4">
        <text>(6S)-5-formyl-5,6,7,8-tetrahydrofolate + ATP = (6R)-5,10-methenyltetrahydrofolate + ADP + phosphate</text>
        <dbReference type="Rhea" id="RHEA:10488"/>
        <dbReference type="ChEBI" id="CHEBI:30616"/>
        <dbReference type="ChEBI" id="CHEBI:43474"/>
        <dbReference type="ChEBI" id="CHEBI:57455"/>
        <dbReference type="ChEBI" id="CHEBI:57457"/>
        <dbReference type="ChEBI" id="CHEBI:456216"/>
        <dbReference type="EC" id="6.3.3.2"/>
    </reaction>
</comment>
<dbReference type="Proteomes" id="UP001166947">
    <property type="component" value="Unassembled WGS sequence"/>
</dbReference>
<comment type="caution">
    <text evidence="5">The sequence shown here is derived from an EMBL/GenBank/DDBJ whole genome shotgun (WGS) entry which is preliminary data.</text>
</comment>
<comment type="similarity">
    <text evidence="1 4">Belongs to the 5-formyltetrahydrofolate cyclo-ligase family.</text>
</comment>
<evidence type="ECO:0000256" key="2">
    <source>
        <dbReference type="ARBA" id="ARBA00022741"/>
    </source>
</evidence>
<dbReference type="Pfam" id="PF01812">
    <property type="entry name" value="5-FTHF_cyc-lig"/>
    <property type="match status" value="1"/>
</dbReference>
<dbReference type="SUPFAM" id="SSF100950">
    <property type="entry name" value="NagB/RpiA/CoA transferase-like"/>
    <property type="match status" value="1"/>
</dbReference>
<comment type="cofactor">
    <cofactor evidence="4">
        <name>Mg(2+)</name>
        <dbReference type="ChEBI" id="CHEBI:18420"/>
    </cofactor>
</comment>
<dbReference type="EMBL" id="JANUXW010000004">
    <property type="protein sequence ID" value="MCS4533965.1"/>
    <property type="molecule type" value="Genomic_DNA"/>
</dbReference>
<proteinExistence type="inferred from homology"/>
<keyword evidence="4" id="KW-0460">Magnesium</keyword>
<dbReference type="RefSeq" id="WP_259291755.1">
    <property type="nucleotide sequence ID" value="NZ_JANUXW010000004.1"/>
</dbReference>
<dbReference type="EC" id="6.3.3.2" evidence="4"/>
<evidence type="ECO:0000313" key="6">
    <source>
        <dbReference type="Proteomes" id="UP001166947"/>
    </source>
</evidence>
<protein>
    <recommendedName>
        <fullName evidence="4">5-formyltetrahydrofolate cyclo-ligase</fullName>
        <ecNumber evidence="4">6.3.3.2</ecNumber>
    </recommendedName>
</protein>
<keyword evidence="3 4" id="KW-0067">ATP-binding</keyword>
<dbReference type="NCBIfam" id="TIGR02727">
    <property type="entry name" value="MTHFS_bact"/>
    <property type="match status" value="1"/>
</dbReference>
<keyword evidence="2 4" id="KW-0547">Nucleotide-binding</keyword>
<evidence type="ECO:0000256" key="4">
    <source>
        <dbReference type="RuleBase" id="RU361279"/>
    </source>
</evidence>
<dbReference type="PANTHER" id="PTHR23407">
    <property type="entry name" value="ATPASE INHIBITOR/5-FORMYLTETRAHYDROFOLATE CYCLO-LIGASE"/>
    <property type="match status" value="1"/>
</dbReference>
<accession>A0ABT2FCY4</accession>
<dbReference type="InterPro" id="IPR024185">
    <property type="entry name" value="FTHF_cligase-like_sf"/>
</dbReference>
<evidence type="ECO:0000313" key="5">
    <source>
        <dbReference type="EMBL" id="MCS4533965.1"/>
    </source>
</evidence>
<evidence type="ECO:0000256" key="1">
    <source>
        <dbReference type="ARBA" id="ARBA00010638"/>
    </source>
</evidence>
<organism evidence="5 6">
    <name type="scientific">Neisseria montereyensis</name>
    <dbReference type="NCBI Taxonomy" id="2973938"/>
    <lineage>
        <taxon>Bacteria</taxon>
        <taxon>Pseudomonadati</taxon>
        <taxon>Pseudomonadota</taxon>
        <taxon>Betaproteobacteria</taxon>
        <taxon>Neisseriales</taxon>
        <taxon>Neisseriaceae</taxon>
        <taxon>Neisseria</taxon>
    </lineage>
</organism>
<name>A0ABT2FCY4_9NEIS</name>
<dbReference type="PIRSF" id="PIRSF006806">
    <property type="entry name" value="FTHF_cligase"/>
    <property type="match status" value="1"/>
</dbReference>
<dbReference type="PANTHER" id="PTHR23407:SF1">
    <property type="entry name" value="5-FORMYLTETRAHYDROFOLATE CYCLO-LIGASE"/>
    <property type="match status" value="1"/>
</dbReference>
<keyword evidence="4" id="KW-0479">Metal-binding</keyword>
<gene>
    <name evidence="5" type="ORF">NXS09_06585</name>
</gene>
<dbReference type="InterPro" id="IPR037171">
    <property type="entry name" value="NagB/RpiA_transferase-like"/>
</dbReference>
<dbReference type="GO" id="GO:0030272">
    <property type="term" value="F:5-formyltetrahydrofolate cyclo-ligase activity"/>
    <property type="evidence" value="ECO:0007669"/>
    <property type="project" value="UniProtKB-EC"/>
</dbReference>
<keyword evidence="6" id="KW-1185">Reference proteome</keyword>
<evidence type="ECO:0000256" key="3">
    <source>
        <dbReference type="ARBA" id="ARBA00022840"/>
    </source>
</evidence>
<sequence>MSLAQEKSDLRRHFRRARQQLDKHERIRATRAAGRALKRYIRRGRRIGIYWPIGSELRLDGFIQTALQRGAKLYLPYIEKNTLRLWFTPYRADTRHAERRRGKSALYIPQFSGKKIRAHHLDVLLVPLVGIDKQGFRLGQGGGYYDVSLAALRGRLQPHTVGVGFACQLCEQLPHEAHDRQLDAFVCEQGIMRFQTAAQK</sequence>
<dbReference type="InterPro" id="IPR002698">
    <property type="entry name" value="FTHF_cligase"/>
</dbReference>